<evidence type="ECO:0000313" key="1">
    <source>
        <dbReference type="EMBL" id="KAJ7761227.1"/>
    </source>
</evidence>
<sequence length="76" mass="8696">MFSLSARSQLPLISLQINFPFLLLIRPSSSFLWFQFDQCISSPVSLRCSFLSSSQVCALHPIQIFSIPYYVASTRY</sequence>
<gene>
    <name evidence="1" type="ORF">DFH07DRAFT_815778</name>
</gene>
<keyword evidence="2" id="KW-1185">Reference proteome</keyword>
<dbReference type="EMBL" id="JARJLG010000046">
    <property type="protein sequence ID" value="KAJ7761227.1"/>
    <property type="molecule type" value="Genomic_DNA"/>
</dbReference>
<organism evidence="1 2">
    <name type="scientific">Mycena maculata</name>
    <dbReference type="NCBI Taxonomy" id="230809"/>
    <lineage>
        <taxon>Eukaryota</taxon>
        <taxon>Fungi</taxon>
        <taxon>Dikarya</taxon>
        <taxon>Basidiomycota</taxon>
        <taxon>Agaricomycotina</taxon>
        <taxon>Agaricomycetes</taxon>
        <taxon>Agaricomycetidae</taxon>
        <taxon>Agaricales</taxon>
        <taxon>Marasmiineae</taxon>
        <taxon>Mycenaceae</taxon>
        <taxon>Mycena</taxon>
    </lineage>
</organism>
<dbReference type="AlphaFoldDB" id="A0AAD7NHZ6"/>
<name>A0AAD7NHZ6_9AGAR</name>
<comment type="caution">
    <text evidence="1">The sequence shown here is derived from an EMBL/GenBank/DDBJ whole genome shotgun (WGS) entry which is preliminary data.</text>
</comment>
<reference evidence="1" key="1">
    <citation type="submission" date="2023-03" db="EMBL/GenBank/DDBJ databases">
        <title>Massive genome expansion in bonnet fungi (Mycena s.s.) driven by repeated elements and novel gene families across ecological guilds.</title>
        <authorList>
            <consortium name="Lawrence Berkeley National Laboratory"/>
            <person name="Harder C.B."/>
            <person name="Miyauchi S."/>
            <person name="Viragh M."/>
            <person name="Kuo A."/>
            <person name="Thoen E."/>
            <person name="Andreopoulos B."/>
            <person name="Lu D."/>
            <person name="Skrede I."/>
            <person name="Drula E."/>
            <person name="Henrissat B."/>
            <person name="Morin E."/>
            <person name="Kohler A."/>
            <person name="Barry K."/>
            <person name="LaButti K."/>
            <person name="Morin E."/>
            <person name="Salamov A."/>
            <person name="Lipzen A."/>
            <person name="Mereny Z."/>
            <person name="Hegedus B."/>
            <person name="Baldrian P."/>
            <person name="Stursova M."/>
            <person name="Weitz H."/>
            <person name="Taylor A."/>
            <person name="Grigoriev I.V."/>
            <person name="Nagy L.G."/>
            <person name="Martin F."/>
            <person name="Kauserud H."/>
        </authorList>
    </citation>
    <scope>NUCLEOTIDE SEQUENCE</scope>
    <source>
        <strain evidence="1">CBHHK188m</strain>
    </source>
</reference>
<protein>
    <submittedName>
        <fullName evidence="1">Uncharacterized protein</fullName>
    </submittedName>
</protein>
<dbReference type="Proteomes" id="UP001215280">
    <property type="component" value="Unassembled WGS sequence"/>
</dbReference>
<evidence type="ECO:0000313" key="2">
    <source>
        <dbReference type="Proteomes" id="UP001215280"/>
    </source>
</evidence>
<proteinExistence type="predicted"/>
<accession>A0AAD7NHZ6</accession>